<dbReference type="STRING" id="1492898.SY85_19750"/>
<name>A0A172TZU0_9BACT</name>
<feature type="transmembrane region" description="Helical" evidence="11">
    <location>
        <begin position="399"/>
        <end position="418"/>
    </location>
</feature>
<dbReference type="Gene3D" id="3.30.565.10">
    <property type="entry name" value="Histidine kinase-like ATPase, C-terminal domain"/>
    <property type="match status" value="1"/>
</dbReference>
<dbReference type="Gene3D" id="1.20.5.1930">
    <property type="match status" value="1"/>
</dbReference>
<dbReference type="Gene3D" id="1.25.40.10">
    <property type="entry name" value="Tetratricopeptide repeat domain"/>
    <property type="match status" value="2"/>
</dbReference>
<dbReference type="SUPFAM" id="SSF48452">
    <property type="entry name" value="TPR-like"/>
    <property type="match status" value="2"/>
</dbReference>
<dbReference type="PATRIC" id="fig|1492898.3.peg.4300"/>
<dbReference type="EC" id="2.7.13.3" evidence="2"/>
<dbReference type="RefSeq" id="WP_066406780.1">
    <property type="nucleotide sequence ID" value="NZ_CP011390.1"/>
</dbReference>
<evidence type="ECO:0000256" key="3">
    <source>
        <dbReference type="ARBA" id="ARBA00022553"/>
    </source>
</evidence>
<dbReference type="CDD" id="cd16917">
    <property type="entry name" value="HATPase_UhpB-NarQ-NarX-like"/>
    <property type="match status" value="1"/>
</dbReference>
<keyword evidence="10" id="KW-0175">Coiled coil</keyword>
<evidence type="ECO:0000256" key="11">
    <source>
        <dbReference type="SAM" id="Phobius"/>
    </source>
</evidence>
<evidence type="ECO:0000256" key="4">
    <source>
        <dbReference type="ARBA" id="ARBA00022679"/>
    </source>
</evidence>
<dbReference type="SMART" id="SM00387">
    <property type="entry name" value="HATPase_c"/>
    <property type="match status" value="1"/>
</dbReference>
<sequence length="650" mass="74003">MKFKFICFWICLNFFSSSTFCQDTAWQSIQAANDDSAKVIRLADYAYSLSLKDEERALKIYDDLMRLSKKLNYPYWIGMTWFNIACIDANRANDKKAIDHFQLALHYLNQTNRIDQIASCYLNIGSMAERLGNVDLKLSSLNQAIHLLEGSKYRKLLNHAYNNMGAMLFNQNQYTKGFSYFEKAMSAAKEIKDTNALVTAFFGMSNCSGSAKKYVEAERYSKESLRIATLSGNNHHLCVANTSFSELYLKWKKAPPAIQYSKEIIRYAKADNDVQYELIGLMNLGQAYSLANETSKAIYYLNSALELGKEKEVVIQLDDVYKSLSDAYAQQGDYEKSLASYKKYILYRDSSINERNNKNISELEIKYQTSQKEKALSQQQLQISKKEVQLQQSKQVTTYSIAATLIAMLGVSLVYLHYRNNRRLHKQQLQSIQQEKELQLLQAAMEGEEKERSRIAKDLHDGVAGMLAAAKMQLSSLSLKNSTLAETKEFSQAVKLLDDSCHEVRITSHNLMPEILMQYGLDEAIRRFCNNISNDHVLQVQYASYGEIGRFVISFELTVYRIVQELLNNIVKHSKATTASVQLSLQNDFLSITIEDNGVGFDKNGTHQNGTGLNSLKRRLQVMNGTLEIDAQQEQGVTAFIGIEINNYKL</sequence>
<organism evidence="14 15">
    <name type="scientific">Flavisolibacter tropicus</name>
    <dbReference type="NCBI Taxonomy" id="1492898"/>
    <lineage>
        <taxon>Bacteria</taxon>
        <taxon>Pseudomonadati</taxon>
        <taxon>Bacteroidota</taxon>
        <taxon>Chitinophagia</taxon>
        <taxon>Chitinophagales</taxon>
        <taxon>Chitinophagaceae</taxon>
        <taxon>Flavisolibacter</taxon>
    </lineage>
</organism>
<dbReference type="PANTHER" id="PTHR24421:SF10">
    <property type="entry name" value="NITRATE_NITRITE SENSOR PROTEIN NARQ"/>
    <property type="match status" value="1"/>
</dbReference>
<keyword evidence="6" id="KW-0418">Kinase</keyword>
<evidence type="ECO:0000256" key="10">
    <source>
        <dbReference type="SAM" id="Coils"/>
    </source>
</evidence>
<gene>
    <name evidence="14" type="ORF">SY85_19750</name>
</gene>
<proteinExistence type="predicted"/>
<keyword evidence="7" id="KW-0067">ATP-binding</keyword>
<evidence type="ECO:0000256" key="5">
    <source>
        <dbReference type="ARBA" id="ARBA00022741"/>
    </source>
</evidence>
<dbReference type="InterPro" id="IPR036890">
    <property type="entry name" value="HATPase_C_sf"/>
</dbReference>
<keyword evidence="11" id="KW-1133">Transmembrane helix</keyword>
<dbReference type="InterPro" id="IPR011990">
    <property type="entry name" value="TPR-like_helical_dom_sf"/>
</dbReference>
<dbReference type="OrthoDB" id="617348at2"/>
<keyword evidence="8" id="KW-0902">Two-component regulatory system</keyword>
<dbReference type="GO" id="GO:0000155">
    <property type="term" value="F:phosphorelay sensor kinase activity"/>
    <property type="evidence" value="ECO:0007669"/>
    <property type="project" value="InterPro"/>
</dbReference>
<dbReference type="PANTHER" id="PTHR24421">
    <property type="entry name" value="NITRATE/NITRITE SENSOR PROTEIN NARX-RELATED"/>
    <property type="match status" value="1"/>
</dbReference>
<protein>
    <recommendedName>
        <fullName evidence="2">histidine kinase</fullName>
        <ecNumber evidence="2">2.7.13.3</ecNumber>
    </recommendedName>
</protein>
<evidence type="ECO:0000256" key="7">
    <source>
        <dbReference type="ARBA" id="ARBA00022840"/>
    </source>
</evidence>
<dbReference type="GO" id="GO:0046983">
    <property type="term" value="F:protein dimerization activity"/>
    <property type="evidence" value="ECO:0007669"/>
    <property type="project" value="InterPro"/>
</dbReference>
<dbReference type="InterPro" id="IPR011712">
    <property type="entry name" value="Sig_transdc_His_kin_sub3_dim/P"/>
</dbReference>
<dbReference type="PROSITE" id="PS50005">
    <property type="entry name" value="TPR"/>
    <property type="match status" value="2"/>
</dbReference>
<reference evidence="15" key="1">
    <citation type="submission" date="2015-01" db="EMBL/GenBank/DDBJ databases">
        <title>Flavisolibacter sp./LCS9/ whole genome sequencing.</title>
        <authorList>
            <person name="Kim M.K."/>
            <person name="Srinivasan S."/>
            <person name="Lee J.-J."/>
        </authorList>
    </citation>
    <scope>NUCLEOTIDE SEQUENCE [LARGE SCALE GENOMIC DNA]</scope>
    <source>
        <strain evidence="15">LCS9</strain>
    </source>
</reference>
<reference evidence="14 15" key="2">
    <citation type="journal article" date="2016" name="Int. J. Syst. Evol. Microbiol.">
        <title>Flavisolibacter tropicus sp. nov., isolated from tropical soil.</title>
        <authorList>
            <person name="Lee J.J."/>
            <person name="Kang M.S."/>
            <person name="Kim G.S."/>
            <person name="Lee C.S."/>
            <person name="Lim S."/>
            <person name="Lee J."/>
            <person name="Roh S.H."/>
            <person name="Kang H."/>
            <person name="Ha J.M."/>
            <person name="Bae S."/>
            <person name="Jung H.Y."/>
            <person name="Kim M.K."/>
        </authorList>
    </citation>
    <scope>NUCLEOTIDE SEQUENCE [LARGE SCALE GENOMIC DNA]</scope>
    <source>
        <strain evidence="14 15">LCS9</strain>
    </source>
</reference>
<keyword evidence="15" id="KW-1185">Reference proteome</keyword>
<dbReference type="SUPFAM" id="SSF55874">
    <property type="entry name" value="ATPase domain of HSP90 chaperone/DNA topoisomerase II/histidine kinase"/>
    <property type="match status" value="1"/>
</dbReference>
<keyword evidence="11" id="KW-0812">Transmembrane</keyword>
<accession>A0A172TZU0</accession>
<dbReference type="GO" id="GO:0016020">
    <property type="term" value="C:membrane"/>
    <property type="evidence" value="ECO:0007669"/>
    <property type="project" value="InterPro"/>
</dbReference>
<dbReference type="Pfam" id="PF07730">
    <property type="entry name" value="HisKA_3"/>
    <property type="match status" value="1"/>
</dbReference>
<keyword evidence="12" id="KW-0732">Signal</keyword>
<dbReference type="InterPro" id="IPR005467">
    <property type="entry name" value="His_kinase_dom"/>
</dbReference>
<feature type="repeat" description="TPR" evidence="9">
    <location>
        <begin position="158"/>
        <end position="191"/>
    </location>
</feature>
<dbReference type="EMBL" id="CP011390">
    <property type="protein sequence ID" value="ANE52384.1"/>
    <property type="molecule type" value="Genomic_DNA"/>
</dbReference>
<dbReference type="Pfam" id="PF02518">
    <property type="entry name" value="HATPase_c"/>
    <property type="match status" value="1"/>
</dbReference>
<evidence type="ECO:0000259" key="13">
    <source>
        <dbReference type="PROSITE" id="PS50109"/>
    </source>
</evidence>
<dbReference type="InterPro" id="IPR003594">
    <property type="entry name" value="HATPase_dom"/>
</dbReference>
<evidence type="ECO:0000313" key="15">
    <source>
        <dbReference type="Proteomes" id="UP000077177"/>
    </source>
</evidence>
<dbReference type="Proteomes" id="UP000077177">
    <property type="component" value="Chromosome"/>
</dbReference>
<feature type="domain" description="Histidine kinase" evidence="13">
    <location>
        <begin position="559"/>
        <end position="647"/>
    </location>
</feature>
<evidence type="ECO:0000256" key="1">
    <source>
        <dbReference type="ARBA" id="ARBA00000085"/>
    </source>
</evidence>
<evidence type="ECO:0000313" key="14">
    <source>
        <dbReference type="EMBL" id="ANE52384.1"/>
    </source>
</evidence>
<keyword evidence="3" id="KW-0597">Phosphoprotein</keyword>
<comment type="catalytic activity">
    <reaction evidence="1">
        <text>ATP + protein L-histidine = ADP + protein N-phospho-L-histidine.</text>
        <dbReference type="EC" id="2.7.13.3"/>
    </reaction>
</comment>
<evidence type="ECO:0000256" key="6">
    <source>
        <dbReference type="ARBA" id="ARBA00022777"/>
    </source>
</evidence>
<dbReference type="Pfam" id="PF13424">
    <property type="entry name" value="TPR_12"/>
    <property type="match status" value="1"/>
</dbReference>
<dbReference type="GO" id="GO:0005524">
    <property type="term" value="F:ATP binding"/>
    <property type="evidence" value="ECO:0007669"/>
    <property type="project" value="UniProtKB-KW"/>
</dbReference>
<feature type="signal peptide" evidence="12">
    <location>
        <begin position="1"/>
        <end position="21"/>
    </location>
</feature>
<evidence type="ECO:0000256" key="12">
    <source>
        <dbReference type="SAM" id="SignalP"/>
    </source>
</evidence>
<feature type="repeat" description="TPR" evidence="9">
    <location>
        <begin position="318"/>
        <end position="351"/>
    </location>
</feature>
<keyword evidence="4" id="KW-0808">Transferase</keyword>
<feature type="chain" id="PRO_5008001468" description="histidine kinase" evidence="12">
    <location>
        <begin position="22"/>
        <end position="650"/>
    </location>
</feature>
<evidence type="ECO:0000256" key="8">
    <source>
        <dbReference type="ARBA" id="ARBA00023012"/>
    </source>
</evidence>
<dbReference type="PROSITE" id="PS50109">
    <property type="entry name" value="HIS_KIN"/>
    <property type="match status" value="1"/>
</dbReference>
<dbReference type="AlphaFoldDB" id="A0A172TZU0"/>
<evidence type="ECO:0000256" key="9">
    <source>
        <dbReference type="PROSITE-ProRule" id="PRU00339"/>
    </source>
</evidence>
<dbReference type="InterPro" id="IPR050482">
    <property type="entry name" value="Sensor_HK_TwoCompSys"/>
</dbReference>
<feature type="coiled-coil region" evidence="10">
    <location>
        <begin position="431"/>
        <end position="458"/>
    </location>
</feature>
<dbReference type="InterPro" id="IPR019734">
    <property type="entry name" value="TPR_rpt"/>
</dbReference>
<keyword evidence="11" id="KW-0472">Membrane</keyword>
<feature type="coiled-coil region" evidence="10">
    <location>
        <begin position="353"/>
        <end position="380"/>
    </location>
</feature>
<keyword evidence="5" id="KW-0547">Nucleotide-binding</keyword>
<evidence type="ECO:0000256" key="2">
    <source>
        <dbReference type="ARBA" id="ARBA00012438"/>
    </source>
</evidence>
<keyword evidence="9" id="KW-0802">TPR repeat</keyword>
<dbReference type="SMART" id="SM00028">
    <property type="entry name" value="TPR"/>
    <property type="match status" value="5"/>
</dbReference>
<dbReference type="KEGG" id="fla:SY85_19750"/>